<dbReference type="InterPro" id="IPR013320">
    <property type="entry name" value="ConA-like_dom_sf"/>
</dbReference>
<gene>
    <name evidence="4" type="ORF">LCGC14_1303960</name>
</gene>
<dbReference type="InterPro" id="IPR014756">
    <property type="entry name" value="Ig_E-set"/>
</dbReference>
<dbReference type="InterPro" id="IPR018765">
    <property type="entry name" value="DUF2341"/>
</dbReference>
<dbReference type="InterPro" id="IPR006558">
    <property type="entry name" value="LamG-like"/>
</dbReference>
<feature type="domain" description="LamG-like jellyroll fold" evidence="3">
    <location>
        <begin position="855"/>
        <end position="988"/>
    </location>
</feature>
<keyword evidence="1" id="KW-0732">Signal</keyword>
<evidence type="ECO:0000313" key="4">
    <source>
        <dbReference type="EMBL" id="KKM83968.1"/>
    </source>
</evidence>
<dbReference type="Pfam" id="PF13385">
    <property type="entry name" value="Laminin_G_3"/>
    <property type="match status" value="1"/>
</dbReference>
<dbReference type="SMART" id="SM00560">
    <property type="entry name" value="LamGL"/>
    <property type="match status" value="1"/>
</dbReference>
<sequence>IQQNFEGSTYYDSPRIQERISSKVKYDTNGNYPIQTEDANGNVADITYDSVGNVLTATAYKKVNQSDVNLTPATVTYTYDALSRLLTRTSPATNQDDNYDYYNVTYVTTTYEYDKDGRLIKTTSPEGVESTTTYLANGLVESVVVSTPVYNSTISITANAVDSNQVQKVEFYVDDVLYKTVFDAPYSFDLDSSTITNGEHTIKTVAYDIAGFTSETRKIIDVENSTQNSASIDTIPPDAPTIYSPLIDTWMNTTNFSIGFSPSSDNVALLKHQLYIDGNLAEDNISPVATQVQVTDALPNGLHSMYLLAIDTNGNSTKSYDVPFGVDITQPSVTIAKIDGSTLVKDSPITIEGYATSGYAPLTEVWLYVISPTGSSQYQATGTNNWSITFTPTETGTYKLYASAYNVMNNSGSSPFAYLTVVDNSGPYSFDIIDPIEDNNANPNISWSAPPRTDWIDSSSWDYRKAITIDNTGNTSALNDYQIKIDVDYDSDMASDFSDLKFSESDGTTPLSYWIESYTASTSATAWVVVPSIDASSIETIYMYFGDQSATSLSSRDSMTKIANHDFENGWGSTPIQIDESGYYYDTNIPNWTTLSSSTSYSPSVTDSESVTGFDYAFHAGPSKEGTYYAAIGGDYSTGVLRSLNFTLVSGVDRINFLRAGGADSPSGVELIRASDDAVLGYARTGTNTNTFFSDSILGLSSYAGTVVYLKAKDGSASGWGKTAVDDFHQADSSNNPIDYASIEPLVSIGAKTQDTSQPWSSRKKVTIDNAAGATTLTDYQVLLDSEEGVVANYHFDENSGLTVNDSSRNGNNGTLTFNTTWTTGQYGQALNFDGYSYVYSMWPSNSSSLDISTNQISLEAWVYPTSNSASSIIVNKESSYEIALNGGIFQAAVETTASSGWAWGGTQPVSLNTWSHLVFVYDSINWNFYINGALVETIAPANNQTGNIIPTIKSLGIGARESSGLWTSFFNGKIDEVKIYDRALSILDIQNNMNSNSFWQNVKTDGSDIRITDSDGITELPYWIESFNNSPTTKNYKIWAKVPTIAASSSKDIYMYYGNASAISTSDGDRVFDFFDDFNDGVIDSSKWPTQSLFSMTENGGELTFYLVSGDFNYIQSNGFSSAPIVIEARTKTVITPTNGWSPVMFWQSTTEGASILEHSGTGGGRQYARNDGTWYTMGDNKPLNSYHINSLIIESPTQWTAKSDYENSSSADWSASYGNTFSGNYYIRIGPRHDNYVPALPQLMDGRVDWILARQFASTVPTTMVSSEESYDNGYYTYQLYVDYDLDRDNLTSASTTVSTSLAEGIHSAYVVANSGSGPQRTDTSTFIIDNTLPSSTITSPANNSLQGFGEVIITGTAYAGTYDVGKVEVSLDGGNTWNLANGTYSWSYNANFSVEKTYTIKSRAYSNNSVVQAVPTAINIDVDARKPSVSFSSIVRQAPDTQAPTAPIITAPGSGFTNTPNPTIEFIPSSDDVALLKYQLYVDNNLEVDNISNVATQVVLTNSLANGLHSIYLLAIDTSGNSTKSSDLSLGIDTTNPSVSITSPQTGGVYTGSSITVQGRSASLYSQVSSVEVSVNGSAWFLANESTSWTYDLAATSGTYTIDAKATNEVGNTAT</sequence>
<evidence type="ECO:0000259" key="3">
    <source>
        <dbReference type="SMART" id="SM00560"/>
    </source>
</evidence>
<dbReference type="EMBL" id="LAZR01007635">
    <property type="protein sequence ID" value="KKM83968.1"/>
    <property type="molecule type" value="Genomic_DNA"/>
</dbReference>
<dbReference type="InterPro" id="IPR013783">
    <property type="entry name" value="Ig-like_fold"/>
</dbReference>
<reference evidence="4" key="1">
    <citation type="journal article" date="2015" name="Nature">
        <title>Complex archaea that bridge the gap between prokaryotes and eukaryotes.</title>
        <authorList>
            <person name="Spang A."/>
            <person name="Saw J.H."/>
            <person name="Jorgensen S.L."/>
            <person name="Zaremba-Niedzwiedzka K."/>
            <person name="Martijn J."/>
            <person name="Lind A.E."/>
            <person name="van Eijk R."/>
            <person name="Schleper C."/>
            <person name="Guy L."/>
            <person name="Ettema T.J."/>
        </authorList>
    </citation>
    <scope>NUCLEOTIDE SEQUENCE</scope>
</reference>
<accession>A0A0F9KQ03</accession>
<organism evidence="4">
    <name type="scientific">marine sediment metagenome</name>
    <dbReference type="NCBI Taxonomy" id="412755"/>
    <lineage>
        <taxon>unclassified sequences</taxon>
        <taxon>metagenomes</taxon>
        <taxon>ecological metagenomes</taxon>
    </lineage>
</organism>
<proteinExistence type="predicted"/>
<dbReference type="Gene3D" id="2.60.40.650">
    <property type="match status" value="1"/>
</dbReference>
<evidence type="ECO:0000256" key="2">
    <source>
        <dbReference type="ARBA" id="ARBA00023157"/>
    </source>
</evidence>
<name>A0A0F9KQ03_9ZZZZ</name>
<dbReference type="Pfam" id="PF10102">
    <property type="entry name" value="DUF2341"/>
    <property type="match status" value="2"/>
</dbReference>
<dbReference type="SUPFAM" id="SSF49899">
    <property type="entry name" value="Concanavalin A-like lectins/glucanases"/>
    <property type="match status" value="1"/>
</dbReference>
<keyword evidence="2" id="KW-1015">Disulfide bond</keyword>
<dbReference type="Pfam" id="PF17957">
    <property type="entry name" value="Big_7"/>
    <property type="match status" value="3"/>
</dbReference>
<feature type="non-terminal residue" evidence="4">
    <location>
        <position position="1"/>
    </location>
</feature>
<dbReference type="Gene3D" id="2.60.40.10">
    <property type="entry name" value="Immunoglobulins"/>
    <property type="match status" value="4"/>
</dbReference>
<comment type="caution">
    <text evidence="4">The sequence shown here is derived from an EMBL/GenBank/DDBJ whole genome shotgun (WGS) entry which is preliminary data.</text>
</comment>
<dbReference type="SUPFAM" id="SSF81296">
    <property type="entry name" value="E set domains"/>
    <property type="match status" value="2"/>
</dbReference>
<feature type="non-terminal residue" evidence="4">
    <location>
        <position position="1618"/>
    </location>
</feature>
<evidence type="ECO:0000256" key="1">
    <source>
        <dbReference type="ARBA" id="ARBA00022729"/>
    </source>
</evidence>
<dbReference type="Gene3D" id="2.60.120.200">
    <property type="match status" value="1"/>
</dbReference>
<protein>
    <recommendedName>
        <fullName evidence="3">LamG-like jellyroll fold domain-containing protein</fullName>
    </recommendedName>
</protein>